<evidence type="ECO:0000313" key="1">
    <source>
        <dbReference type="EMBL" id="EKX72578.1"/>
    </source>
</evidence>
<organism evidence="1 2">
    <name type="scientific">Theileria equi strain WA</name>
    <dbReference type="NCBI Taxonomy" id="1537102"/>
    <lineage>
        <taxon>Eukaryota</taxon>
        <taxon>Sar</taxon>
        <taxon>Alveolata</taxon>
        <taxon>Apicomplexa</taxon>
        <taxon>Aconoidasida</taxon>
        <taxon>Piroplasmida</taxon>
        <taxon>Theileriidae</taxon>
        <taxon>Theileria</taxon>
    </lineage>
</organism>
<dbReference type="AlphaFoldDB" id="L1LBM5"/>
<evidence type="ECO:0000313" key="2">
    <source>
        <dbReference type="Proteomes" id="UP000031512"/>
    </source>
</evidence>
<gene>
    <name evidence="1" type="ORF">BEWA_050460</name>
</gene>
<dbReference type="VEuPathDB" id="PiroplasmaDB:BEWA_050460"/>
<sequence>MTSNEVTIDIGKYPRSKGVETDNKIGYYYQSGGKVLLEETYYPEPDGTYMKLTHTPEHANIQSITHNDIIQTVSSDLSEFKSVAVFYWSGDSIFGNPLLIQLGNDDNEYYNSTPERLTYWDKLTLTAINLKSELDKQNCERNKVHIVKISEKGNTNNTYQCPSCSKEDIQTHYNNSHPGSSYYIHSIPGSSAQISGFRDNEANQVGLPSIKNLKFVFVYWNKPAAKPVLIHYPQSPPRCFRRNSDNDDTWVEVSRYQEQLLNDKEYYPSITIDLMSANVPYTDNSVIVTVRNTIVEGGYSKFEHSLRGGLVMIAQAKHSSNVLNDILSNDKLDSITAYYSGDDPGRKEKLLLVELRSSGGTKYEYFHRETKSAPTWSKYSGSGGETKLSNLKETLDKLKKVQFPSGKSTLRKALEGCGETGAAGGVVAEAYNFFFNPNKSATRQIIRLFTRIL</sequence>
<dbReference type="GeneID" id="15805167"/>
<dbReference type="RefSeq" id="XP_004832030.1">
    <property type="nucleotide sequence ID" value="XM_004831973.1"/>
</dbReference>
<dbReference type="Proteomes" id="UP000031512">
    <property type="component" value="Unassembled WGS sequence"/>
</dbReference>
<dbReference type="EMBL" id="ACOU01000007">
    <property type="protein sequence ID" value="EKX72578.1"/>
    <property type="molecule type" value="Genomic_DNA"/>
</dbReference>
<dbReference type="STRING" id="1537102.L1LBM5"/>
<keyword evidence="2" id="KW-1185">Reference proteome</keyword>
<protein>
    <submittedName>
        <fullName evidence="1">Uncharacterized protein</fullName>
    </submittedName>
</protein>
<proteinExistence type="predicted"/>
<dbReference type="KEGG" id="beq:BEWA_050460"/>
<name>L1LBM5_THEEQ</name>
<comment type="caution">
    <text evidence="1">The sequence shown here is derived from an EMBL/GenBank/DDBJ whole genome shotgun (WGS) entry which is preliminary data.</text>
</comment>
<accession>L1LBM5</accession>
<reference evidence="1 2" key="1">
    <citation type="journal article" date="2012" name="BMC Genomics">
        <title>Comparative genomic analysis and phylogenetic position of Theileria equi.</title>
        <authorList>
            <person name="Kappmeyer L.S."/>
            <person name="Thiagarajan M."/>
            <person name="Herndon D.R."/>
            <person name="Ramsay J.D."/>
            <person name="Caler E."/>
            <person name="Djikeng A."/>
            <person name="Gillespie J.J."/>
            <person name="Lau A.O."/>
            <person name="Roalson E.H."/>
            <person name="Silva J.C."/>
            <person name="Silva M.G."/>
            <person name="Suarez C.E."/>
            <person name="Ueti M.W."/>
            <person name="Nene V.M."/>
            <person name="Mealey R.H."/>
            <person name="Knowles D.P."/>
            <person name="Brayton K.A."/>
        </authorList>
    </citation>
    <scope>NUCLEOTIDE SEQUENCE [LARGE SCALE GENOMIC DNA]</scope>
    <source>
        <strain evidence="1 2">WA</strain>
    </source>
</reference>